<feature type="transmembrane region" description="Helical" evidence="12">
    <location>
        <begin position="138"/>
        <end position="158"/>
    </location>
</feature>
<dbReference type="GO" id="GO:0005886">
    <property type="term" value="C:plasma membrane"/>
    <property type="evidence" value="ECO:0007669"/>
    <property type="project" value="UniProtKB-SubCell"/>
</dbReference>
<evidence type="ECO:0000256" key="7">
    <source>
        <dbReference type="ARBA" id="ARBA00022777"/>
    </source>
</evidence>
<dbReference type="SUPFAM" id="SSF47384">
    <property type="entry name" value="Homodimeric domain of signal transducing histidine kinase"/>
    <property type="match status" value="1"/>
</dbReference>
<dbReference type="Pfam" id="PF02518">
    <property type="entry name" value="HATPase_c"/>
    <property type="match status" value="1"/>
</dbReference>
<proteinExistence type="inferred from homology"/>
<evidence type="ECO:0000259" key="13">
    <source>
        <dbReference type="PROSITE" id="PS50109"/>
    </source>
</evidence>
<organism evidence="14 15">
    <name type="scientific">Paenibacillus donghaensis</name>
    <dbReference type="NCBI Taxonomy" id="414771"/>
    <lineage>
        <taxon>Bacteria</taxon>
        <taxon>Bacillati</taxon>
        <taxon>Bacillota</taxon>
        <taxon>Bacilli</taxon>
        <taxon>Bacillales</taxon>
        <taxon>Paenibacillaceae</taxon>
        <taxon>Paenibacillus</taxon>
    </lineage>
</organism>
<accession>A0A2Z2KGW8</accession>
<comment type="catalytic activity">
    <reaction evidence="1">
        <text>ATP + protein L-histidine = ADP + protein N-phospho-L-histidine.</text>
        <dbReference type="EC" id="2.7.13.3"/>
    </reaction>
</comment>
<feature type="transmembrane region" description="Helical" evidence="12">
    <location>
        <begin position="39"/>
        <end position="57"/>
    </location>
</feature>
<dbReference type="KEGG" id="pdh:B9T62_34830"/>
<evidence type="ECO:0000256" key="9">
    <source>
        <dbReference type="ARBA" id="ARBA00023012"/>
    </source>
</evidence>
<dbReference type="InterPro" id="IPR003594">
    <property type="entry name" value="HATPase_dom"/>
</dbReference>
<feature type="transmembrane region" description="Helical" evidence="12">
    <location>
        <begin position="104"/>
        <end position="126"/>
    </location>
</feature>
<feature type="coiled-coil region" evidence="11">
    <location>
        <begin position="196"/>
        <end position="230"/>
    </location>
</feature>
<reference evidence="14 15" key="1">
    <citation type="submission" date="2017-06" db="EMBL/GenBank/DDBJ databases">
        <title>Complete genome sequence of Paenibacillus donghaensis KCTC 13049T isolated from East Sea sediment, South Korea.</title>
        <authorList>
            <person name="Jung B.K."/>
            <person name="Hong S.-J."/>
            <person name="Shin J.-H."/>
        </authorList>
    </citation>
    <scope>NUCLEOTIDE SEQUENCE [LARGE SCALE GENOMIC DNA]</scope>
    <source>
        <strain evidence="14 15">KCTC 13049</strain>
    </source>
</reference>
<dbReference type="PANTHER" id="PTHR43711">
    <property type="entry name" value="TWO-COMPONENT HISTIDINE KINASE"/>
    <property type="match status" value="1"/>
</dbReference>
<evidence type="ECO:0000256" key="2">
    <source>
        <dbReference type="ARBA" id="ARBA00006402"/>
    </source>
</evidence>
<dbReference type="InterPro" id="IPR036890">
    <property type="entry name" value="HATPase_C_sf"/>
</dbReference>
<dbReference type="InterPro" id="IPR004358">
    <property type="entry name" value="Sig_transdc_His_kin-like_C"/>
</dbReference>
<dbReference type="FunFam" id="3.30.565.10:FF:000010">
    <property type="entry name" value="Sensor histidine kinase RcsC"/>
    <property type="match status" value="1"/>
</dbReference>
<keyword evidence="15" id="KW-1185">Reference proteome</keyword>
<gene>
    <name evidence="14" type="ORF">B9T62_34830</name>
</gene>
<evidence type="ECO:0000256" key="10">
    <source>
        <dbReference type="ARBA" id="ARBA00074306"/>
    </source>
</evidence>
<evidence type="ECO:0000256" key="4">
    <source>
        <dbReference type="ARBA" id="ARBA00022553"/>
    </source>
</evidence>
<dbReference type="InterPro" id="IPR036097">
    <property type="entry name" value="HisK_dim/P_sf"/>
</dbReference>
<dbReference type="EC" id="2.7.13.3" evidence="3"/>
<dbReference type="OrthoDB" id="9813394at2"/>
<feature type="domain" description="Histidine kinase" evidence="13">
    <location>
        <begin position="240"/>
        <end position="465"/>
    </location>
</feature>
<dbReference type="SMART" id="SM00387">
    <property type="entry name" value="HATPase_c"/>
    <property type="match status" value="1"/>
</dbReference>
<dbReference type="Pfam" id="PF00512">
    <property type="entry name" value="HisKA"/>
    <property type="match status" value="1"/>
</dbReference>
<dbReference type="InterPro" id="IPR005467">
    <property type="entry name" value="His_kinase_dom"/>
</dbReference>
<evidence type="ECO:0000256" key="1">
    <source>
        <dbReference type="ARBA" id="ARBA00000085"/>
    </source>
</evidence>
<keyword evidence="12" id="KW-0812">Transmembrane</keyword>
<keyword evidence="11" id="KW-0175">Coiled coil</keyword>
<feature type="transmembrane region" description="Helical" evidence="12">
    <location>
        <begin position="7"/>
        <end position="27"/>
    </location>
</feature>
<dbReference type="EMBL" id="CP021780">
    <property type="protein sequence ID" value="ASA25454.1"/>
    <property type="molecule type" value="Genomic_DNA"/>
</dbReference>
<keyword evidence="12" id="KW-0472">Membrane</keyword>
<dbReference type="Gene3D" id="1.10.287.130">
    <property type="match status" value="1"/>
</dbReference>
<keyword evidence="9" id="KW-0902">Two-component regulatory system</keyword>
<dbReference type="SUPFAM" id="SSF55874">
    <property type="entry name" value="ATPase domain of HSP90 chaperone/DNA topoisomerase II/histidine kinase"/>
    <property type="match status" value="1"/>
</dbReference>
<dbReference type="RefSeq" id="WP_087919418.1">
    <property type="nucleotide sequence ID" value="NZ_CP021780.1"/>
</dbReference>
<dbReference type="PROSITE" id="PS50109">
    <property type="entry name" value="HIS_KIN"/>
    <property type="match status" value="1"/>
</dbReference>
<dbReference type="InterPro" id="IPR050736">
    <property type="entry name" value="Sensor_HK_Regulatory"/>
</dbReference>
<evidence type="ECO:0000313" key="15">
    <source>
        <dbReference type="Proteomes" id="UP000249890"/>
    </source>
</evidence>
<evidence type="ECO:0000256" key="3">
    <source>
        <dbReference type="ARBA" id="ARBA00012438"/>
    </source>
</evidence>
<dbReference type="PANTHER" id="PTHR43711:SF26">
    <property type="entry name" value="SENSOR HISTIDINE KINASE RCSC"/>
    <property type="match status" value="1"/>
</dbReference>
<keyword evidence="7 14" id="KW-0418">Kinase</keyword>
<evidence type="ECO:0000256" key="12">
    <source>
        <dbReference type="SAM" id="Phobius"/>
    </source>
</evidence>
<evidence type="ECO:0000256" key="11">
    <source>
        <dbReference type="SAM" id="Coils"/>
    </source>
</evidence>
<evidence type="ECO:0000313" key="14">
    <source>
        <dbReference type="EMBL" id="ASA25454.1"/>
    </source>
</evidence>
<evidence type="ECO:0000256" key="5">
    <source>
        <dbReference type="ARBA" id="ARBA00022679"/>
    </source>
</evidence>
<dbReference type="CDD" id="cd16922">
    <property type="entry name" value="HATPase_EvgS-ArcB-TorS-like"/>
    <property type="match status" value="1"/>
</dbReference>
<comment type="similarity">
    <text evidence="2">In the N-terminal section; belongs to the phytochrome family.</text>
</comment>
<keyword evidence="4" id="KW-0597">Phosphoprotein</keyword>
<evidence type="ECO:0000256" key="6">
    <source>
        <dbReference type="ARBA" id="ARBA00022741"/>
    </source>
</evidence>
<dbReference type="InterPro" id="IPR003661">
    <property type="entry name" value="HisK_dim/P_dom"/>
</dbReference>
<protein>
    <recommendedName>
        <fullName evidence="10">Circadian input-output histidine kinase CikA</fullName>
        <ecNumber evidence="3">2.7.13.3</ecNumber>
    </recommendedName>
</protein>
<dbReference type="Gene3D" id="3.30.565.10">
    <property type="entry name" value="Histidine kinase-like ATPase, C-terminal domain"/>
    <property type="match status" value="1"/>
</dbReference>
<name>A0A2Z2KGW8_9BACL</name>
<dbReference type="SMART" id="SM00388">
    <property type="entry name" value="HisKA"/>
    <property type="match status" value="1"/>
</dbReference>
<dbReference type="GO" id="GO:0005524">
    <property type="term" value="F:ATP binding"/>
    <property type="evidence" value="ECO:0007669"/>
    <property type="project" value="UniProtKB-KW"/>
</dbReference>
<dbReference type="GO" id="GO:0071555">
    <property type="term" value="P:cell wall organization"/>
    <property type="evidence" value="ECO:0007669"/>
    <property type="project" value="InterPro"/>
</dbReference>
<keyword evidence="12" id="KW-1133">Transmembrane helix</keyword>
<dbReference type="PRINTS" id="PR00344">
    <property type="entry name" value="BCTRLSENSOR"/>
</dbReference>
<keyword evidence="6" id="KW-0547">Nucleotide-binding</keyword>
<feature type="transmembrane region" description="Helical" evidence="12">
    <location>
        <begin position="170"/>
        <end position="189"/>
    </location>
</feature>
<sequence>MDYLKMFFVNTALLITVAYLANLIYKHTITHAPDYLKRLSWIVLAIFAGWISSFFGYRLGEHVIFDLRFVPLIIATLAYPQPLVLVLIGVATGLLRLTFGITEAAWAGVINLSLLGICCAALSFWVRRSAASVRFKGGVVILLVNLINAINIAVFGVIPYREYLLEIMPVTLPAGLLLSVVFALIILDFQQELLRNEQIKRANALLSTQTEELKKNKIVLEERAEQLMIASQFKSEFLATMSHELRTPLNSIINLSQLIEENEDSLSQPEVREFGAIIHRSGEDLLTLINDILDLSKVEAGQLDIIKEELNVSEIPLLLAMQFAVTARQKGLEFTTSLGESLPPTLHSDPQRVQQILRNLLSNAFKFTKEGRVSLNVRLEQQRSDRIRQDWLVFEVKDSGMGIPPERHAVIFEAFRQADPTISRNYGGTGLGLSISNDLSRLLGGYITVQSKVGHGSVFSLYLPV</sequence>
<keyword evidence="8" id="KW-0067">ATP-binding</keyword>
<dbReference type="GO" id="GO:0000155">
    <property type="term" value="F:phosphorelay sensor kinase activity"/>
    <property type="evidence" value="ECO:0007669"/>
    <property type="project" value="InterPro"/>
</dbReference>
<evidence type="ECO:0000256" key="8">
    <source>
        <dbReference type="ARBA" id="ARBA00022840"/>
    </source>
</evidence>
<dbReference type="CDD" id="cd00082">
    <property type="entry name" value="HisKA"/>
    <property type="match status" value="1"/>
</dbReference>
<feature type="transmembrane region" description="Helical" evidence="12">
    <location>
        <begin position="69"/>
        <end position="92"/>
    </location>
</feature>
<dbReference type="Proteomes" id="UP000249890">
    <property type="component" value="Chromosome"/>
</dbReference>
<keyword evidence="5" id="KW-0808">Transferase</keyword>
<dbReference type="AlphaFoldDB" id="A0A2Z2KGW8"/>